<dbReference type="SUPFAM" id="SSF51735">
    <property type="entry name" value="NAD(P)-binding Rossmann-fold domains"/>
    <property type="match status" value="1"/>
</dbReference>
<dbReference type="PRINTS" id="PR00080">
    <property type="entry name" value="SDRFAMILY"/>
</dbReference>
<dbReference type="GO" id="GO:0016616">
    <property type="term" value="F:oxidoreductase activity, acting on the CH-OH group of donors, NAD or NADP as acceptor"/>
    <property type="evidence" value="ECO:0007669"/>
    <property type="project" value="TreeGrafter"/>
</dbReference>
<reference evidence="4" key="1">
    <citation type="journal article" date="2014" name="Int. J. Syst. Evol. Microbiol.">
        <title>Complete genome sequence of Corynebacterium casei LMG S-19264T (=DSM 44701T), isolated from a smear-ripened cheese.</title>
        <authorList>
            <consortium name="US DOE Joint Genome Institute (JGI-PGF)"/>
            <person name="Walter F."/>
            <person name="Albersmeier A."/>
            <person name="Kalinowski J."/>
            <person name="Ruckert C."/>
        </authorList>
    </citation>
    <scope>NUCLEOTIDE SEQUENCE</scope>
    <source>
        <strain evidence="4">JCM 5069</strain>
    </source>
</reference>
<feature type="domain" description="Ketoreductase" evidence="3">
    <location>
        <begin position="8"/>
        <end position="181"/>
    </location>
</feature>
<dbReference type="PROSITE" id="PS00061">
    <property type="entry name" value="ADH_SHORT"/>
    <property type="match status" value="1"/>
</dbReference>
<evidence type="ECO:0000259" key="3">
    <source>
        <dbReference type="SMART" id="SM00822"/>
    </source>
</evidence>
<evidence type="ECO:0000313" key="5">
    <source>
        <dbReference type="Proteomes" id="UP000603708"/>
    </source>
</evidence>
<dbReference type="RefSeq" id="WP_189938745.1">
    <property type="nucleotide sequence ID" value="NZ_BNCD01000035.1"/>
</dbReference>
<evidence type="ECO:0000256" key="2">
    <source>
        <dbReference type="ARBA" id="ARBA00023002"/>
    </source>
</evidence>
<dbReference type="SMART" id="SM00822">
    <property type="entry name" value="PKS_KR"/>
    <property type="match status" value="1"/>
</dbReference>
<gene>
    <name evidence="4" type="ORF">GCM10018793_67610</name>
</gene>
<dbReference type="Pfam" id="PF13561">
    <property type="entry name" value="adh_short_C2"/>
    <property type="match status" value="1"/>
</dbReference>
<dbReference type="PRINTS" id="PR00081">
    <property type="entry name" value="GDHRDH"/>
</dbReference>
<protein>
    <submittedName>
        <fullName evidence="4">3-ketoacyl-ACP reductase</fullName>
    </submittedName>
</protein>
<comment type="similarity">
    <text evidence="1">Belongs to the short-chain dehydrogenases/reductases (SDR) family.</text>
</comment>
<dbReference type="InterPro" id="IPR020904">
    <property type="entry name" value="Sc_DH/Rdtase_CS"/>
</dbReference>
<dbReference type="AlphaFoldDB" id="A0A919L9J9"/>
<comment type="caution">
    <text evidence="4">The sequence shown here is derived from an EMBL/GenBank/DDBJ whole genome shotgun (WGS) entry which is preliminary data.</text>
</comment>
<dbReference type="InterPro" id="IPR002347">
    <property type="entry name" value="SDR_fam"/>
</dbReference>
<dbReference type="FunFam" id="3.40.50.720:FF:000084">
    <property type="entry name" value="Short-chain dehydrogenase reductase"/>
    <property type="match status" value="1"/>
</dbReference>
<dbReference type="PANTHER" id="PTHR42760:SF133">
    <property type="entry name" value="3-OXOACYL-[ACYL-CARRIER-PROTEIN] REDUCTASE"/>
    <property type="match status" value="1"/>
</dbReference>
<proteinExistence type="inferred from homology"/>
<dbReference type="PANTHER" id="PTHR42760">
    <property type="entry name" value="SHORT-CHAIN DEHYDROGENASES/REDUCTASES FAMILY MEMBER"/>
    <property type="match status" value="1"/>
</dbReference>
<dbReference type="InterPro" id="IPR036291">
    <property type="entry name" value="NAD(P)-bd_dom_sf"/>
</dbReference>
<accession>A0A919L9J9</accession>
<dbReference type="EMBL" id="BNCD01000035">
    <property type="protein sequence ID" value="GHH88329.1"/>
    <property type="molecule type" value="Genomic_DNA"/>
</dbReference>
<name>A0A919L9J9_9ACTN</name>
<keyword evidence="5" id="KW-1185">Reference proteome</keyword>
<keyword evidence="2" id="KW-0560">Oxidoreductase</keyword>
<evidence type="ECO:0000313" key="4">
    <source>
        <dbReference type="EMBL" id="GHH88329.1"/>
    </source>
</evidence>
<organism evidence="4 5">
    <name type="scientific">Streptomyces sulfonofaciens</name>
    <dbReference type="NCBI Taxonomy" id="68272"/>
    <lineage>
        <taxon>Bacteria</taxon>
        <taxon>Bacillati</taxon>
        <taxon>Actinomycetota</taxon>
        <taxon>Actinomycetes</taxon>
        <taxon>Kitasatosporales</taxon>
        <taxon>Streptomycetaceae</taxon>
        <taxon>Streptomyces</taxon>
    </lineage>
</organism>
<dbReference type="Proteomes" id="UP000603708">
    <property type="component" value="Unassembled WGS sequence"/>
</dbReference>
<evidence type="ECO:0000256" key="1">
    <source>
        <dbReference type="ARBA" id="ARBA00006484"/>
    </source>
</evidence>
<reference evidence="4" key="2">
    <citation type="submission" date="2020-09" db="EMBL/GenBank/DDBJ databases">
        <authorList>
            <person name="Sun Q."/>
            <person name="Ohkuma M."/>
        </authorList>
    </citation>
    <scope>NUCLEOTIDE SEQUENCE</scope>
    <source>
        <strain evidence="4">JCM 5069</strain>
    </source>
</reference>
<dbReference type="InterPro" id="IPR057326">
    <property type="entry name" value="KR_dom"/>
</dbReference>
<sequence>MAARFAGKRALVTGGARGIGRAVVGRLAAEGAEVVVADLDAAQAAAVAAGLRDEGHSAEPLPLDVGDPTAFERAGERCGTLDIVVANAGIQTFAPASELGASDWDRVVDINARGTLLTLQLAARHLAEGGTAITIASIQALLPNALSANYAASKAAVLSLTKSFAAELAPRGIRVNAVAPGRIDTGLSDYASSEVGRITRQDAAETLERRLAANPLGRIGRPEEVAAVVAFLASDDASYITGECVNVCGGDVMA</sequence>
<dbReference type="Gene3D" id="3.40.50.720">
    <property type="entry name" value="NAD(P)-binding Rossmann-like Domain"/>
    <property type="match status" value="1"/>
</dbReference>